<dbReference type="InterPro" id="IPR025652">
    <property type="entry name" value="TesB_C"/>
</dbReference>
<evidence type="ECO:0000256" key="3">
    <source>
        <dbReference type="ARBA" id="ARBA00022801"/>
    </source>
</evidence>
<evidence type="ECO:0000313" key="12">
    <source>
        <dbReference type="Proteomes" id="UP000240996"/>
    </source>
</evidence>
<dbReference type="InterPro" id="IPR029069">
    <property type="entry name" value="HotDog_dom_sf"/>
</dbReference>
<evidence type="ECO:0000313" key="11">
    <source>
        <dbReference type="EMBL" id="PTM45085.1"/>
    </source>
</evidence>
<dbReference type="SUPFAM" id="SSF54637">
    <property type="entry name" value="Thioesterase/thiol ester dehydrase-isomerase"/>
    <property type="match status" value="2"/>
</dbReference>
<gene>
    <name evidence="11" type="ORF">C8J24_3305</name>
</gene>
<dbReference type="RefSeq" id="WP_107934054.1">
    <property type="nucleotide sequence ID" value="NZ_PZZN01000003.1"/>
</dbReference>
<dbReference type="EMBL" id="PZZN01000003">
    <property type="protein sequence ID" value="PTM45085.1"/>
    <property type="molecule type" value="Genomic_DNA"/>
</dbReference>
<dbReference type="CDD" id="cd03444">
    <property type="entry name" value="Thioesterase_II_repeat1"/>
    <property type="match status" value="1"/>
</dbReference>
<comment type="similarity">
    <text evidence="1">Belongs to the C/M/P thioester hydrolase family.</text>
</comment>
<proteinExistence type="inferred from homology"/>
<dbReference type="InterPro" id="IPR003703">
    <property type="entry name" value="Acyl_CoA_thio"/>
</dbReference>
<protein>
    <recommendedName>
        <fullName evidence="7">Acyl-CoA thioesterase 2</fullName>
        <ecNumber evidence="5">3.1.2.20</ecNumber>
    </recommendedName>
    <alternativeName>
        <fullName evidence="8">Thioesterase II</fullName>
    </alternativeName>
</protein>
<evidence type="ECO:0000256" key="2">
    <source>
        <dbReference type="ARBA" id="ARBA00011881"/>
    </source>
</evidence>
<feature type="domain" description="Acyl-CoA thioesterase-like N-terminal HotDog" evidence="10">
    <location>
        <begin position="38"/>
        <end position="115"/>
    </location>
</feature>
<sequence>MTETLSTPDLATELVALLDLEPLDTDLFRGPQRPGATARVFGGQVVAQALMAAQRSVDAPAVAHSMHAYFLRAGTETRPIIFRVERDFDGKSFANRRVTASQNGATILTLAASFQRPEAGLEHATAMPDLPPPEELRSLDILAGDYAGISAQAVAFLGQPSAFDIRPCGVPAFLQTEPGTPVSHVWIRFRGSVPTDPVVRRGVLAYLSDYALLSASLIPHGVNMFEHSMQTASLDHAMWFHDDVPLDDWLLYTSESAWSGHGRGIARGVFHGRDGRAIAHVTQEGLIRMRPDLAPRTTIPHMP</sequence>
<evidence type="ECO:0000256" key="7">
    <source>
        <dbReference type="ARBA" id="ARBA00071120"/>
    </source>
</evidence>
<evidence type="ECO:0000256" key="8">
    <source>
        <dbReference type="ARBA" id="ARBA00079653"/>
    </source>
</evidence>
<dbReference type="CDD" id="cd03445">
    <property type="entry name" value="Thioesterase_II_repeat2"/>
    <property type="match status" value="1"/>
</dbReference>
<evidence type="ECO:0000256" key="1">
    <source>
        <dbReference type="ARBA" id="ARBA00006538"/>
    </source>
</evidence>
<reference evidence="11 12" key="1">
    <citation type="submission" date="2018-04" db="EMBL/GenBank/DDBJ databases">
        <title>Genomic Encyclopedia of Type Strains, Phase III (KMG-III): the genomes of soil and plant-associated and newly described type strains.</title>
        <authorList>
            <person name="Whitman W."/>
        </authorList>
    </citation>
    <scope>NUCLEOTIDE SEQUENCE [LARGE SCALE GENOMIC DNA]</scope>
    <source>
        <strain evidence="11 12">NW12</strain>
    </source>
</reference>
<evidence type="ECO:0000259" key="10">
    <source>
        <dbReference type="Pfam" id="PF13622"/>
    </source>
</evidence>
<dbReference type="AlphaFoldDB" id="A0A2T4YNU5"/>
<comment type="subunit">
    <text evidence="2">Homotetramer.</text>
</comment>
<accession>A0A2T4YNU5</accession>
<dbReference type="Pfam" id="PF02551">
    <property type="entry name" value="Acyl_CoA_thio"/>
    <property type="match status" value="1"/>
</dbReference>
<evidence type="ECO:0000256" key="6">
    <source>
        <dbReference type="ARBA" id="ARBA00050943"/>
    </source>
</evidence>
<dbReference type="GO" id="GO:0009062">
    <property type="term" value="P:fatty acid catabolic process"/>
    <property type="evidence" value="ECO:0007669"/>
    <property type="project" value="TreeGrafter"/>
</dbReference>
<dbReference type="PANTHER" id="PTHR11066:SF34">
    <property type="entry name" value="ACYL-COENZYME A THIOESTERASE 8"/>
    <property type="match status" value="1"/>
</dbReference>
<dbReference type="InterPro" id="IPR049449">
    <property type="entry name" value="TesB_ACOT8-like_N"/>
</dbReference>
<dbReference type="Gene3D" id="2.40.160.210">
    <property type="entry name" value="Acyl-CoA thioesterase, double hotdog domain"/>
    <property type="match status" value="1"/>
</dbReference>
<name>A0A2T4YNU5_9SPHN</name>
<dbReference type="GO" id="GO:0047617">
    <property type="term" value="F:fatty acyl-CoA hydrolase activity"/>
    <property type="evidence" value="ECO:0007669"/>
    <property type="project" value="UniProtKB-EC"/>
</dbReference>
<dbReference type="InterPro" id="IPR042171">
    <property type="entry name" value="Acyl-CoA_hotdog"/>
</dbReference>
<comment type="caution">
    <text evidence="11">The sequence shown here is derived from an EMBL/GenBank/DDBJ whole genome shotgun (WGS) entry which is preliminary data.</text>
</comment>
<keyword evidence="12" id="KW-1185">Reference proteome</keyword>
<evidence type="ECO:0000259" key="9">
    <source>
        <dbReference type="Pfam" id="PF02551"/>
    </source>
</evidence>
<evidence type="ECO:0000256" key="4">
    <source>
        <dbReference type="ARBA" id="ARBA00023098"/>
    </source>
</evidence>
<evidence type="ECO:0000256" key="5">
    <source>
        <dbReference type="ARBA" id="ARBA00038894"/>
    </source>
</evidence>
<dbReference type="PANTHER" id="PTHR11066">
    <property type="entry name" value="ACYL-COA THIOESTERASE"/>
    <property type="match status" value="1"/>
</dbReference>
<dbReference type="EC" id="3.1.2.20" evidence="5"/>
<dbReference type="Proteomes" id="UP000240996">
    <property type="component" value="Unassembled WGS sequence"/>
</dbReference>
<keyword evidence="4" id="KW-0443">Lipid metabolism</keyword>
<dbReference type="Pfam" id="PF13622">
    <property type="entry name" value="4HBT_3"/>
    <property type="match status" value="1"/>
</dbReference>
<dbReference type="GO" id="GO:0006637">
    <property type="term" value="P:acyl-CoA metabolic process"/>
    <property type="evidence" value="ECO:0007669"/>
    <property type="project" value="InterPro"/>
</dbReference>
<comment type="catalytic activity">
    <reaction evidence="6">
        <text>a fatty acyl-CoA + H2O = a fatty acid + CoA + H(+)</text>
        <dbReference type="Rhea" id="RHEA:16781"/>
        <dbReference type="ChEBI" id="CHEBI:15377"/>
        <dbReference type="ChEBI" id="CHEBI:15378"/>
        <dbReference type="ChEBI" id="CHEBI:28868"/>
        <dbReference type="ChEBI" id="CHEBI:57287"/>
        <dbReference type="ChEBI" id="CHEBI:77636"/>
        <dbReference type="EC" id="3.1.2.20"/>
    </reaction>
    <physiologicalReaction direction="left-to-right" evidence="6">
        <dbReference type="Rhea" id="RHEA:16782"/>
    </physiologicalReaction>
</comment>
<keyword evidence="3" id="KW-0378">Hydrolase</keyword>
<feature type="domain" description="Acyl-CoA thioesterase 2 C-terminal" evidence="9">
    <location>
        <begin position="169"/>
        <end position="286"/>
    </location>
</feature>
<dbReference type="FunFam" id="2.40.160.210:FF:000001">
    <property type="entry name" value="Acyl-CoA thioesterase II"/>
    <property type="match status" value="1"/>
</dbReference>
<organism evidence="11 12">
    <name type="scientific">Sphingomonas aerolata</name>
    <dbReference type="NCBI Taxonomy" id="185951"/>
    <lineage>
        <taxon>Bacteria</taxon>
        <taxon>Pseudomonadati</taxon>
        <taxon>Pseudomonadota</taxon>
        <taxon>Alphaproteobacteria</taxon>
        <taxon>Sphingomonadales</taxon>
        <taxon>Sphingomonadaceae</taxon>
        <taxon>Sphingomonas</taxon>
    </lineage>
</organism>